<keyword evidence="2 3" id="KW-0472">Membrane</keyword>
<dbReference type="GO" id="GO:0016020">
    <property type="term" value="C:membrane"/>
    <property type="evidence" value="ECO:0007669"/>
    <property type="project" value="InterPro"/>
</dbReference>
<evidence type="ECO:0000256" key="2">
    <source>
        <dbReference type="ARBA" id="ARBA00023136"/>
    </source>
</evidence>
<protein>
    <submittedName>
        <fullName evidence="4">Spore germination protein</fullName>
    </submittedName>
</protein>
<dbReference type="Proteomes" id="UP000625210">
    <property type="component" value="Unassembled WGS sequence"/>
</dbReference>
<feature type="transmembrane region" description="Helical" evidence="3">
    <location>
        <begin position="301"/>
        <end position="322"/>
    </location>
</feature>
<organism evidence="4 5">
    <name type="scientific">Marinithermofilum abyssi</name>
    <dbReference type="NCBI Taxonomy" id="1571185"/>
    <lineage>
        <taxon>Bacteria</taxon>
        <taxon>Bacillati</taxon>
        <taxon>Bacillota</taxon>
        <taxon>Bacilli</taxon>
        <taxon>Bacillales</taxon>
        <taxon>Thermoactinomycetaceae</taxon>
        <taxon>Marinithermofilum</taxon>
    </lineage>
</organism>
<dbReference type="Pfam" id="PF03323">
    <property type="entry name" value="GerA"/>
    <property type="match status" value="1"/>
</dbReference>
<evidence type="ECO:0000256" key="3">
    <source>
        <dbReference type="SAM" id="Phobius"/>
    </source>
</evidence>
<keyword evidence="3" id="KW-1133">Transmembrane helix</keyword>
<dbReference type="AlphaFoldDB" id="A0A8J2VGP6"/>
<dbReference type="PIRSF" id="PIRSF005690">
    <property type="entry name" value="GerBA"/>
    <property type="match status" value="1"/>
</dbReference>
<feature type="transmembrane region" description="Helical" evidence="3">
    <location>
        <begin position="369"/>
        <end position="389"/>
    </location>
</feature>
<sequence>MQQTSNSKPIQSSQQKTPLAREIEINKQVLNSAVGIGISFDTVMREMTFGGKSFALLYLNGFVKDIIMVQVLKELSRLKPEETTIDLVQKLLETYVVHIQVSTKETVEDCIDQVLSGQLVLLVDGETKALVIDARTYPARNPEEPDTERVVRGSRDGFTETLLTNVNLTRRRIRDPRLRMEIVTVGKRSKTDICVAYIEDVADPGLVTSVKSHLNQIKVDGLPMGEKAVEEFINRKSWNPFPLARYTERPDVASTHLLEGHVLVFVDTSPSVMITPTTYFHHVQHAEEFRQTPVIGGYLRWIRFLGIIASLVLLPLWMMYVMQPDLLPESLSFIGPREAGKIDVFWQFIFAEIGIDLMRMAAVHTPSPLATAMGLIAAVLISEIAMKVGLFIPEVILYLAVAAIGNFATPSYELSLANKLARLSLLLLTYLFKAPGLVVGLTLWIIILAYTRSLNTPYLWPFIPFNFPALVQVLFRTPLPFMKRRPSLVHPQDSTRRPQPEG</sequence>
<reference evidence="4" key="2">
    <citation type="submission" date="2020-09" db="EMBL/GenBank/DDBJ databases">
        <authorList>
            <person name="Sun Q."/>
            <person name="Zhou Y."/>
        </authorList>
    </citation>
    <scope>NUCLEOTIDE SEQUENCE</scope>
    <source>
        <strain evidence="4">CGMCC 1.15179</strain>
    </source>
</reference>
<dbReference type="PANTHER" id="PTHR22550:SF9">
    <property type="entry name" value="STAGE V SPORULATION PROTEIN AF"/>
    <property type="match status" value="1"/>
</dbReference>
<accession>A0A8J2VGP6</accession>
<dbReference type="PANTHER" id="PTHR22550">
    <property type="entry name" value="SPORE GERMINATION PROTEIN"/>
    <property type="match status" value="1"/>
</dbReference>
<comment type="caution">
    <text evidence="4">The sequence shown here is derived from an EMBL/GenBank/DDBJ whole genome shotgun (WGS) entry which is preliminary data.</text>
</comment>
<proteinExistence type="inferred from homology"/>
<feature type="transmembrane region" description="Helical" evidence="3">
    <location>
        <begin position="395"/>
        <end position="414"/>
    </location>
</feature>
<evidence type="ECO:0000313" key="5">
    <source>
        <dbReference type="Proteomes" id="UP000625210"/>
    </source>
</evidence>
<feature type="transmembrane region" description="Helical" evidence="3">
    <location>
        <begin position="426"/>
        <end position="451"/>
    </location>
</feature>
<keyword evidence="3" id="KW-0812">Transmembrane</keyword>
<evidence type="ECO:0000313" key="4">
    <source>
        <dbReference type="EMBL" id="GGE10886.1"/>
    </source>
</evidence>
<name>A0A8J2VGP6_9BACL</name>
<dbReference type="InterPro" id="IPR004995">
    <property type="entry name" value="Spore_Ger"/>
</dbReference>
<comment type="similarity">
    <text evidence="1">Belongs to the GerABKA family.</text>
</comment>
<gene>
    <name evidence="4" type="ORF">GCM10011571_10240</name>
</gene>
<dbReference type="InterPro" id="IPR050768">
    <property type="entry name" value="UPF0353/GerABKA_families"/>
</dbReference>
<dbReference type="EMBL" id="BMHQ01000003">
    <property type="protein sequence ID" value="GGE10886.1"/>
    <property type="molecule type" value="Genomic_DNA"/>
</dbReference>
<dbReference type="RefSeq" id="WP_188646832.1">
    <property type="nucleotide sequence ID" value="NZ_BMHQ01000003.1"/>
</dbReference>
<keyword evidence="5" id="KW-1185">Reference proteome</keyword>
<evidence type="ECO:0000256" key="1">
    <source>
        <dbReference type="ARBA" id="ARBA00005278"/>
    </source>
</evidence>
<reference evidence="4" key="1">
    <citation type="journal article" date="2014" name="Int. J. Syst. Evol. Microbiol.">
        <title>Complete genome sequence of Corynebacterium casei LMG S-19264T (=DSM 44701T), isolated from a smear-ripened cheese.</title>
        <authorList>
            <consortium name="US DOE Joint Genome Institute (JGI-PGF)"/>
            <person name="Walter F."/>
            <person name="Albersmeier A."/>
            <person name="Kalinowski J."/>
            <person name="Ruckert C."/>
        </authorList>
    </citation>
    <scope>NUCLEOTIDE SEQUENCE</scope>
    <source>
        <strain evidence="4">CGMCC 1.15179</strain>
    </source>
</reference>
<dbReference type="GO" id="GO:0009847">
    <property type="term" value="P:spore germination"/>
    <property type="evidence" value="ECO:0007669"/>
    <property type="project" value="InterPro"/>
</dbReference>